<proteinExistence type="predicted"/>
<accession>A0A540NPV9</accession>
<organism evidence="1 2">
    <name type="scientific">Malus baccata</name>
    <name type="common">Siberian crab apple</name>
    <name type="synonym">Pyrus baccata</name>
    <dbReference type="NCBI Taxonomy" id="106549"/>
    <lineage>
        <taxon>Eukaryota</taxon>
        <taxon>Viridiplantae</taxon>
        <taxon>Streptophyta</taxon>
        <taxon>Embryophyta</taxon>
        <taxon>Tracheophyta</taxon>
        <taxon>Spermatophyta</taxon>
        <taxon>Magnoliopsida</taxon>
        <taxon>eudicotyledons</taxon>
        <taxon>Gunneridae</taxon>
        <taxon>Pentapetalae</taxon>
        <taxon>rosids</taxon>
        <taxon>fabids</taxon>
        <taxon>Rosales</taxon>
        <taxon>Rosaceae</taxon>
        <taxon>Amygdaloideae</taxon>
        <taxon>Maleae</taxon>
        <taxon>Malus</taxon>
    </lineage>
</organism>
<protein>
    <submittedName>
        <fullName evidence="1">Uncharacterized protein</fullName>
    </submittedName>
</protein>
<name>A0A540NPV9_MALBA</name>
<sequence>MSAPLIGELKPLVEVTPTASQQCSKFTEINMFKDVYVRPGNETTKQLHAAMVEKCAAILQESASQLPPEISIEDVTVPEDPGL</sequence>
<dbReference type="Proteomes" id="UP000315295">
    <property type="component" value="Unassembled WGS sequence"/>
</dbReference>
<gene>
    <name evidence="1" type="ORF">C1H46_001158</name>
</gene>
<evidence type="ECO:0000313" key="1">
    <source>
        <dbReference type="EMBL" id="TQE13074.1"/>
    </source>
</evidence>
<keyword evidence="2" id="KW-1185">Reference proteome</keyword>
<dbReference type="AlphaFoldDB" id="A0A540NPV9"/>
<comment type="caution">
    <text evidence="1">The sequence shown here is derived from an EMBL/GenBank/DDBJ whole genome shotgun (WGS) entry which is preliminary data.</text>
</comment>
<reference evidence="1 2" key="1">
    <citation type="journal article" date="2019" name="G3 (Bethesda)">
        <title>Sequencing of a Wild Apple (Malus baccata) Genome Unravels the Differences Between Cultivated and Wild Apple Species Regarding Disease Resistance and Cold Tolerance.</title>
        <authorList>
            <person name="Chen X."/>
        </authorList>
    </citation>
    <scope>NUCLEOTIDE SEQUENCE [LARGE SCALE GENOMIC DNA]</scope>
    <source>
        <strain evidence="2">cv. Shandingzi</strain>
        <tissue evidence="1">Leaves</tissue>
    </source>
</reference>
<dbReference type="EMBL" id="VIEB01000013">
    <property type="protein sequence ID" value="TQE13074.1"/>
    <property type="molecule type" value="Genomic_DNA"/>
</dbReference>
<evidence type="ECO:0000313" key="2">
    <source>
        <dbReference type="Proteomes" id="UP000315295"/>
    </source>
</evidence>